<organism evidence="8 9">
    <name type="scientific">Liberibacter crescens (strain BT-1)</name>
    <dbReference type="NCBI Taxonomy" id="1215343"/>
    <lineage>
        <taxon>Bacteria</taxon>
        <taxon>Pseudomonadati</taxon>
        <taxon>Pseudomonadota</taxon>
        <taxon>Alphaproteobacteria</taxon>
        <taxon>Hyphomicrobiales</taxon>
        <taxon>Rhizobiaceae</taxon>
        <taxon>Liberibacter</taxon>
    </lineage>
</organism>
<name>L0EU02_LIBCB</name>
<sequence>MLNWEEKFSTRLNRMHSSEIRELLKLLERPDIISFAGGIPDANLLPKEFFKEAYESILSKNGSFALQYSISEGYLPLREFIASEMNEIGISCSAANIIITSGSQQALDYLGKLFLSPGDTAFVRAPTYLGALMAFNAYEPVYSCLSLDQTLYLKSYKDSGKDVRNKMKFAYVSSDFSNPTGETLDLKNRENLINFIDEMDIALIEDGAYQALRFDGEKIPPILALEIKQKGHINKTRVIYTGSFSKTLSPGIRIGWICANIEVIKKIILIKQASDLHVSTINQMAMHYAASYGLEAQLKKIKKVYSHRRDCMLTALSKHMPKSVTWTKPEGGMFIWMNLMEKLNTATLLKQSLESEKVAFVPGSSFFADRSGTNTLRISFSCTEKEIIEEGIERLSRLIRKEEALLDTT</sequence>
<dbReference type="InterPro" id="IPR015421">
    <property type="entry name" value="PyrdxlP-dep_Trfase_major"/>
</dbReference>
<comment type="similarity">
    <text evidence="2">Belongs to the class-I pyridoxal-phosphate-dependent aminotransferase family.</text>
</comment>
<dbReference type="FunFam" id="3.40.640.10:FF:000053">
    <property type="entry name" value="Aminotransferase, class I"/>
    <property type="match status" value="1"/>
</dbReference>
<dbReference type="InterPro" id="IPR015424">
    <property type="entry name" value="PyrdxlP-dep_Trfase"/>
</dbReference>
<dbReference type="Pfam" id="PF00155">
    <property type="entry name" value="Aminotran_1_2"/>
    <property type="match status" value="1"/>
</dbReference>
<keyword evidence="9" id="KW-1185">Reference proteome</keyword>
<dbReference type="GO" id="GO:1901605">
    <property type="term" value="P:alpha-amino acid metabolic process"/>
    <property type="evidence" value="ECO:0007669"/>
    <property type="project" value="TreeGrafter"/>
</dbReference>
<dbReference type="Gene3D" id="3.90.1150.10">
    <property type="entry name" value="Aspartate Aminotransferase, domain 1"/>
    <property type="match status" value="1"/>
</dbReference>
<dbReference type="PANTHER" id="PTHR42790">
    <property type="entry name" value="AMINOTRANSFERASE"/>
    <property type="match status" value="1"/>
</dbReference>
<dbReference type="SUPFAM" id="SSF53383">
    <property type="entry name" value="PLP-dependent transferases"/>
    <property type="match status" value="1"/>
</dbReference>
<dbReference type="HOGENOM" id="CLU_017584_0_6_5"/>
<evidence type="ECO:0000256" key="4">
    <source>
        <dbReference type="ARBA" id="ARBA00022576"/>
    </source>
</evidence>
<feature type="domain" description="Aminotransferase class I/classII large" evidence="7">
    <location>
        <begin position="46"/>
        <end position="395"/>
    </location>
</feature>
<dbReference type="eggNOG" id="COG1167">
    <property type="taxonomic scope" value="Bacteria"/>
</dbReference>
<dbReference type="KEGG" id="lcc:B488_01350"/>
<dbReference type="PANTHER" id="PTHR42790:SF19">
    <property type="entry name" value="KYNURENINE_ALPHA-AMINOADIPATE AMINOTRANSFERASE, MITOCHONDRIAL"/>
    <property type="match status" value="1"/>
</dbReference>
<evidence type="ECO:0000256" key="2">
    <source>
        <dbReference type="ARBA" id="ARBA00007441"/>
    </source>
</evidence>
<evidence type="ECO:0000256" key="1">
    <source>
        <dbReference type="ARBA" id="ARBA00001933"/>
    </source>
</evidence>
<evidence type="ECO:0000259" key="7">
    <source>
        <dbReference type="Pfam" id="PF00155"/>
    </source>
</evidence>
<evidence type="ECO:0000313" key="9">
    <source>
        <dbReference type="Proteomes" id="UP000010799"/>
    </source>
</evidence>
<dbReference type="PATRIC" id="fig|1215343.11.peg.142"/>
<dbReference type="CDD" id="cd00609">
    <property type="entry name" value="AAT_like"/>
    <property type="match status" value="1"/>
</dbReference>
<dbReference type="FunFam" id="3.90.1150.10:FF:000166">
    <property type="entry name" value="Kynurenine/alpha-aminoadipate aminotransferase, mitochondrial"/>
    <property type="match status" value="1"/>
</dbReference>
<keyword evidence="6" id="KW-0663">Pyridoxal phosphate</keyword>
<comment type="subunit">
    <text evidence="3">Homodimer.</text>
</comment>
<dbReference type="STRING" id="1215343.B488_01350"/>
<evidence type="ECO:0000256" key="5">
    <source>
        <dbReference type="ARBA" id="ARBA00022679"/>
    </source>
</evidence>
<evidence type="ECO:0000313" key="8">
    <source>
        <dbReference type="EMBL" id="AGA64128.1"/>
    </source>
</evidence>
<dbReference type="InterPro" id="IPR015422">
    <property type="entry name" value="PyrdxlP-dep_Trfase_small"/>
</dbReference>
<proteinExistence type="inferred from homology"/>
<dbReference type="GO" id="GO:0004069">
    <property type="term" value="F:L-aspartate:2-oxoglutarate aminotransferase activity"/>
    <property type="evidence" value="ECO:0007669"/>
    <property type="project" value="UniProtKB-EC"/>
</dbReference>
<keyword evidence="4 8" id="KW-0032">Aminotransferase</keyword>
<dbReference type="InterPro" id="IPR004839">
    <property type="entry name" value="Aminotransferase_I/II_large"/>
</dbReference>
<dbReference type="InterPro" id="IPR050859">
    <property type="entry name" value="Class-I_PLP-dep_aminotransf"/>
</dbReference>
<protein>
    <submittedName>
        <fullName evidence="8">Transcriptional regulator, GntR family / Aspartate aminotransferase</fullName>
        <ecNumber evidence="8">2.6.1.1</ecNumber>
    </submittedName>
</protein>
<dbReference type="EC" id="2.6.1.1" evidence="8"/>
<dbReference type="Proteomes" id="UP000010799">
    <property type="component" value="Chromosome"/>
</dbReference>
<gene>
    <name evidence="8" type="ordered locus">B488_01350</name>
</gene>
<dbReference type="Gene3D" id="3.40.640.10">
    <property type="entry name" value="Type I PLP-dependent aspartate aminotransferase-like (Major domain)"/>
    <property type="match status" value="1"/>
</dbReference>
<dbReference type="EMBL" id="CP003789">
    <property type="protein sequence ID" value="AGA64128.1"/>
    <property type="molecule type" value="Genomic_DNA"/>
</dbReference>
<dbReference type="RefSeq" id="WP_015272555.1">
    <property type="nucleotide sequence ID" value="NC_019907.1"/>
</dbReference>
<keyword evidence="5 8" id="KW-0808">Transferase</keyword>
<evidence type="ECO:0000256" key="3">
    <source>
        <dbReference type="ARBA" id="ARBA00011738"/>
    </source>
</evidence>
<dbReference type="GO" id="GO:0030170">
    <property type="term" value="F:pyridoxal phosphate binding"/>
    <property type="evidence" value="ECO:0007669"/>
    <property type="project" value="InterPro"/>
</dbReference>
<comment type="cofactor">
    <cofactor evidence="1">
        <name>pyridoxal 5'-phosphate</name>
        <dbReference type="ChEBI" id="CHEBI:597326"/>
    </cofactor>
</comment>
<reference evidence="8 9" key="1">
    <citation type="journal article" date="2012" name="Stand. Genomic Sci.">
        <title>Complete genome sequence of Liberibacter crescens BT-1.</title>
        <authorList>
            <person name="Leonard M.T."/>
            <person name="Fagen J.R."/>
            <person name="Davis-Richardson A.G."/>
            <person name="Davis M.J."/>
            <person name="Triplett E.W."/>
        </authorList>
    </citation>
    <scope>NUCLEOTIDE SEQUENCE [LARGE SCALE GENOMIC DNA]</scope>
    <source>
        <strain evidence="8 9">BT-1</strain>
    </source>
</reference>
<accession>L0EU02</accession>
<dbReference type="AlphaFoldDB" id="L0EU02"/>
<evidence type="ECO:0000256" key="6">
    <source>
        <dbReference type="ARBA" id="ARBA00022898"/>
    </source>
</evidence>